<name>A0ABV7ZE30_9DEIO</name>
<sequence>MVRLPHPRPLSAAAALALLGLTAALAQTSAPATLPAAWTHERLSQATFVIADPEIRGNAGLVNDSQRAGILKAMRKDSGDALKRRYPQAVLSSGAVSSDAIRVTPVMEAPAALRPWSSLTASLTFDLPEGSTVVVKQRFSLLTLWQRGSGAANFAFDQIANRLP</sequence>
<dbReference type="RefSeq" id="WP_322472491.1">
    <property type="nucleotide sequence ID" value="NZ_JBHRZG010000024.1"/>
</dbReference>
<dbReference type="EMBL" id="JBHRZG010000024">
    <property type="protein sequence ID" value="MFC3834460.1"/>
    <property type="molecule type" value="Genomic_DNA"/>
</dbReference>
<organism evidence="2 3">
    <name type="scientific">Deinococcus rufus</name>
    <dbReference type="NCBI Taxonomy" id="2136097"/>
    <lineage>
        <taxon>Bacteria</taxon>
        <taxon>Thermotogati</taxon>
        <taxon>Deinococcota</taxon>
        <taxon>Deinococci</taxon>
        <taxon>Deinococcales</taxon>
        <taxon>Deinococcaceae</taxon>
        <taxon>Deinococcus</taxon>
    </lineage>
</organism>
<protein>
    <submittedName>
        <fullName evidence="2">Uncharacterized protein</fullName>
    </submittedName>
</protein>
<feature type="chain" id="PRO_5046988699" evidence="1">
    <location>
        <begin position="27"/>
        <end position="164"/>
    </location>
</feature>
<keyword evidence="1" id="KW-0732">Signal</keyword>
<keyword evidence="3" id="KW-1185">Reference proteome</keyword>
<evidence type="ECO:0000313" key="2">
    <source>
        <dbReference type="EMBL" id="MFC3834460.1"/>
    </source>
</evidence>
<evidence type="ECO:0000256" key="1">
    <source>
        <dbReference type="SAM" id="SignalP"/>
    </source>
</evidence>
<proteinExistence type="predicted"/>
<feature type="signal peptide" evidence="1">
    <location>
        <begin position="1"/>
        <end position="26"/>
    </location>
</feature>
<accession>A0ABV7ZE30</accession>
<dbReference type="Proteomes" id="UP001595803">
    <property type="component" value="Unassembled WGS sequence"/>
</dbReference>
<gene>
    <name evidence="2" type="ORF">ACFOSB_16520</name>
</gene>
<evidence type="ECO:0000313" key="3">
    <source>
        <dbReference type="Proteomes" id="UP001595803"/>
    </source>
</evidence>
<comment type="caution">
    <text evidence="2">The sequence shown here is derived from an EMBL/GenBank/DDBJ whole genome shotgun (WGS) entry which is preliminary data.</text>
</comment>
<reference evidence="3" key="1">
    <citation type="journal article" date="2019" name="Int. J. Syst. Evol. Microbiol.">
        <title>The Global Catalogue of Microorganisms (GCM) 10K type strain sequencing project: providing services to taxonomists for standard genome sequencing and annotation.</title>
        <authorList>
            <consortium name="The Broad Institute Genomics Platform"/>
            <consortium name="The Broad Institute Genome Sequencing Center for Infectious Disease"/>
            <person name="Wu L."/>
            <person name="Ma J."/>
        </authorList>
    </citation>
    <scope>NUCLEOTIDE SEQUENCE [LARGE SCALE GENOMIC DNA]</scope>
    <source>
        <strain evidence="3">CCTCC AB 2017081</strain>
    </source>
</reference>